<dbReference type="Pfam" id="PF00583">
    <property type="entry name" value="Acetyltransf_1"/>
    <property type="match status" value="1"/>
</dbReference>
<dbReference type="InterPro" id="IPR050832">
    <property type="entry name" value="Bact_Acetyltransf"/>
</dbReference>
<dbReference type="EMBL" id="BKAJ01000133">
    <property type="protein sequence ID" value="GEP59556.1"/>
    <property type="molecule type" value="Genomic_DNA"/>
</dbReference>
<dbReference type="CDD" id="cd04301">
    <property type="entry name" value="NAT_SF"/>
    <property type="match status" value="1"/>
</dbReference>
<evidence type="ECO:0000256" key="1">
    <source>
        <dbReference type="ARBA" id="ARBA00022679"/>
    </source>
</evidence>
<keyword evidence="2" id="KW-0012">Acyltransferase</keyword>
<protein>
    <submittedName>
        <fullName evidence="4">N-acetyltransferase</fullName>
    </submittedName>
</protein>
<evidence type="ECO:0000256" key="2">
    <source>
        <dbReference type="ARBA" id="ARBA00023315"/>
    </source>
</evidence>
<dbReference type="InterPro" id="IPR016181">
    <property type="entry name" value="Acyl_CoA_acyltransferase"/>
</dbReference>
<proteinExistence type="predicted"/>
<feature type="domain" description="N-acetyltransferase" evidence="3">
    <location>
        <begin position="1"/>
        <end position="144"/>
    </location>
</feature>
<dbReference type="GO" id="GO:0016747">
    <property type="term" value="F:acyltransferase activity, transferring groups other than amino-acyl groups"/>
    <property type="evidence" value="ECO:0007669"/>
    <property type="project" value="InterPro"/>
</dbReference>
<evidence type="ECO:0000313" key="5">
    <source>
        <dbReference type="Proteomes" id="UP000321058"/>
    </source>
</evidence>
<dbReference type="PROSITE" id="PS51186">
    <property type="entry name" value="GNAT"/>
    <property type="match status" value="1"/>
</dbReference>
<keyword evidence="1 4" id="KW-0808">Transferase</keyword>
<organism evidence="4 5">
    <name type="scientific">Reyranella soli</name>
    <dbReference type="NCBI Taxonomy" id="1230389"/>
    <lineage>
        <taxon>Bacteria</taxon>
        <taxon>Pseudomonadati</taxon>
        <taxon>Pseudomonadota</taxon>
        <taxon>Alphaproteobacteria</taxon>
        <taxon>Hyphomicrobiales</taxon>
        <taxon>Reyranellaceae</taxon>
        <taxon>Reyranella</taxon>
    </lineage>
</organism>
<dbReference type="RefSeq" id="WP_170303542.1">
    <property type="nucleotide sequence ID" value="NZ_BKAJ01000133.1"/>
</dbReference>
<evidence type="ECO:0000259" key="3">
    <source>
        <dbReference type="PROSITE" id="PS51186"/>
    </source>
</evidence>
<evidence type="ECO:0000313" key="4">
    <source>
        <dbReference type="EMBL" id="GEP59556.1"/>
    </source>
</evidence>
<gene>
    <name evidence="4" type="ORF">RSO01_67220</name>
</gene>
<keyword evidence="5" id="KW-1185">Reference proteome</keyword>
<dbReference type="SUPFAM" id="SSF55729">
    <property type="entry name" value="Acyl-CoA N-acyltransferases (Nat)"/>
    <property type="match status" value="1"/>
</dbReference>
<name>A0A512NKV1_9HYPH</name>
<dbReference type="Gene3D" id="3.40.630.30">
    <property type="match status" value="1"/>
</dbReference>
<dbReference type="PANTHER" id="PTHR43877">
    <property type="entry name" value="AMINOALKYLPHOSPHONATE N-ACETYLTRANSFERASE-RELATED-RELATED"/>
    <property type="match status" value="1"/>
</dbReference>
<comment type="caution">
    <text evidence="4">The sequence shown here is derived from an EMBL/GenBank/DDBJ whole genome shotgun (WGS) entry which is preliminary data.</text>
</comment>
<dbReference type="AlphaFoldDB" id="A0A512NKV1"/>
<reference evidence="4 5" key="1">
    <citation type="submission" date="2019-07" db="EMBL/GenBank/DDBJ databases">
        <title>Whole genome shotgun sequence of Reyranella soli NBRC 108950.</title>
        <authorList>
            <person name="Hosoyama A."/>
            <person name="Uohara A."/>
            <person name="Ohji S."/>
            <person name="Ichikawa N."/>
        </authorList>
    </citation>
    <scope>NUCLEOTIDE SEQUENCE [LARGE SCALE GENOMIC DNA]</scope>
    <source>
        <strain evidence="4 5">NBRC 108950</strain>
    </source>
</reference>
<sequence>MRVRSAEPGESQSLTALCVRSKAHWGYDAAFMTLSAATLNVNEADIALGRVLVAVDDAGRAIGMACVVPDGDMADLDALFIDPPAIGSGAGRALFDAAVALARKQGAGRMTILADPNAAAFYERMGARFLRNAPSDAIPGRTLPFYEYDLTSRTVA</sequence>
<dbReference type="InterPro" id="IPR000182">
    <property type="entry name" value="GNAT_dom"/>
</dbReference>
<dbReference type="Proteomes" id="UP000321058">
    <property type="component" value="Unassembled WGS sequence"/>
</dbReference>
<accession>A0A512NKV1</accession>